<keyword evidence="5" id="KW-1185">Reference proteome</keyword>
<evidence type="ECO:0000256" key="2">
    <source>
        <dbReference type="ARBA" id="ARBA00022630"/>
    </source>
</evidence>
<dbReference type="PANTHER" id="PTHR48105">
    <property type="entry name" value="THIOREDOXIN REDUCTASE 1-RELATED-RELATED"/>
    <property type="match status" value="1"/>
</dbReference>
<name>A0ABQ8BJX1_BRANA</name>
<evidence type="ECO:0000313" key="4">
    <source>
        <dbReference type="EMBL" id="KAH0905083.1"/>
    </source>
</evidence>
<dbReference type="Gene3D" id="3.50.50.60">
    <property type="entry name" value="FAD/NAD(P)-binding domain"/>
    <property type="match status" value="2"/>
</dbReference>
<keyword evidence="3" id="KW-0560">Oxidoreductase</keyword>
<proteinExistence type="inferred from homology"/>
<evidence type="ECO:0000256" key="3">
    <source>
        <dbReference type="ARBA" id="ARBA00023002"/>
    </source>
</evidence>
<sequence>MSPLPANLSLLASDLESMSSLAENDNEEVEIKKMVAAAEVMVMVAETASLAEVENEETEIMVMVVDVTDFVYGAVQALHRFKNGARRSTNSVIISTGAVAKRLSFAGSGEGADGFWNGGSRHVKNVVTGDVSDLKMSGLFFAIGHEPATKFLDSQLELDEDGMCGDQAWYH</sequence>
<organism evidence="4 5">
    <name type="scientific">Brassica napus</name>
    <name type="common">Rape</name>
    <dbReference type="NCBI Taxonomy" id="3708"/>
    <lineage>
        <taxon>Eukaryota</taxon>
        <taxon>Viridiplantae</taxon>
        <taxon>Streptophyta</taxon>
        <taxon>Embryophyta</taxon>
        <taxon>Tracheophyta</taxon>
        <taxon>Spermatophyta</taxon>
        <taxon>Magnoliopsida</taxon>
        <taxon>eudicotyledons</taxon>
        <taxon>Gunneridae</taxon>
        <taxon>Pentapetalae</taxon>
        <taxon>rosids</taxon>
        <taxon>malvids</taxon>
        <taxon>Brassicales</taxon>
        <taxon>Brassicaceae</taxon>
        <taxon>Brassiceae</taxon>
        <taxon>Brassica</taxon>
    </lineage>
</organism>
<reference evidence="4 5" key="1">
    <citation type="submission" date="2021-05" db="EMBL/GenBank/DDBJ databases">
        <title>Genome Assembly of Synthetic Allotetraploid Brassica napus Reveals Homoeologous Exchanges between Subgenomes.</title>
        <authorList>
            <person name="Davis J.T."/>
        </authorList>
    </citation>
    <scope>NUCLEOTIDE SEQUENCE [LARGE SCALE GENOMIC DNA]</scope>
    <source>
        <strain evidence="5">cv. Da-Ae</strain>
        <tissue evidence="4">Seedling</tissue>
    </source>
</reference>
<evidence type="ECO:0000313" key="5">
    <source>
        <dbReference type="Proteomes" id="UP000824890"/>
    </source>
</evidence>
<dbReference type="Proteomes" id="UP000824890">
    <property type="component" value="Unassembled WGS sequence"/>
</dbReference>
<comment type="caution">
    <text evidence="4">The sequence shown here is derived from an EMBL/GenBank/DDBJ whole genome shotgun (WGS) entry which is preliminary data.</text>
</comment>
<keyword evidence="2" id="KW-0285">Flavoprotein</keyword>
<dbReference type="InterPro" id="IPR050097">
    <property type="entry name" value="Ferredoxin-NADP_redctase_2"/>
</dbReference>
<gene>
    <name evidence="4" type="ORF">HID58_044586</name>
</gene>
<protein>
    <submittedName>
        <fullName evidence="4">Uncharacterized protein</fullName>
    </submittedName>
</protein>
<accession>A0ABQ8BJX1</accession>
<dbReference type="InterPro" id="IPR036188">
    <property type="entry name" value="FAD/NAD-bd_sf"/>
</dbReference>
<dbReference type="EMBL" id="JAGKQM010000011">
    <property type="protein sequence ID" value="KAH0905083.1"/>
    <property type="molecule type" value="Genomic_DNA"/>
</dbReference>
<evidence type="ECO:0000256" key="1">
    <source>
        <dbReference type="ARBA" id="ARBA00009333"/>
    </source>
</evidence>
<comment type="similarity">
    <text evidence="1">Belongs to the class-II pyridine nucleotide-disulfide oxidoreductase family.</text>
</comment>